<evidence type="ECO:0000313" key="2">
    <source>
        <dbReference type="Proteomes" id="UP000250043"/>
    </source>
</evidence>
<dbReference type="EMBL" id="KV722510">
    <property type="protein sequence ID" value="OCH86839.1"/>
    <property type="molecule type" value="Genomic_DNA"/>
</dbReference>
<proteinExistence type="predicted"/>
<sequence>MILENIRDSRTFFACGLTCKVLAARAKRTQEDLIRPYGTLRENYYEYLDMYRLRRHLSTVPLVGHFLKEASIPAQSIPKFACEFSGKLPGLRKLHIGGTKDAISLLRRTPSLAALPRFRGVVELILVDVVFWSFADLARLVCAFPSLVRLILDRVTWQRGEGRSLACEPYARSLNLHDIQVCTSFVRCYVRLCDNSRLGY</sequence>
<reference evidence="1 2" key="1">
    <citation type="submission" date="2016-07" db="EMBL/GenBank/DDBJ databases">
        <title>Draft genome of the white-rot fungus Obba rivulosa 3A-2.</title>
        <authorList>
            <consortium name="DOE Joint Genome Institute"/>
            <person name="Miettinen O."/>
            <person name="Riley R."/>
            <person name="Acob R."/>
            <person name="Barry K."/>
            <person name="Cullen D."/>
            <person name="De Vries R."/>
            <person name="Hainaut M."/>
            <person name="Hatakka A."/>
            <person name="Henrissat B."/>
            <person name="Hilden K."/>
            <person name="Kuo R."/>
            <person name="Labutti K."/>
            <person name="Lipzen A."/>
            <person name="Makela M.R."/>
            <person name="Sandor L."/>
            <person name="Spatafora J.W."/>
            <person name="Grigoriev I.V."/>
            <person name="Hibbett D.S."/>
        </authorList>
    </citation>
    <scope>NUCLEOTIDE SEQUENCE [LARGE SCALE GENOMIC DNA]</scope>
    <source>
        <strain evidence="1 2">3A-2</strain>
    </source>
</reference>
<gene>
    <name evidence="1" type="ORF">OBBRIDRAFT_201243</name>
</gene>
<organism evidence="1 2">
    <name type="scientific">Obba rivulosa</name>
    <dbReference type="NCBI Taxonomy" id="1052685"/>
    <lineage>
        <taxon>Eukaryota</taxon>
        <taxon>Fungi</taxon>
        <taxon>Dikarya</taxon>
        <taxon>Basidiomycota</taxon>
        <taxon>Agaricomycotina</taxon>
        <taxon>Agaricomycetes</taxon>
        <taxon>Polyporales</taxon>
        <taxon>Gelatoporiaceae</taxon>
        <taxon>Obba</taxon>
    </lineage>
</organism>
<name>A0A8E2AP51_9APHY</name>
<dbReference type="AlphaFoldDB" id="A0A8E2AP51"/>
<dbReference type="Proteomes" id="UP000250043">
    <property type="component" value="Unassembled WGS sequence"/>
</dbReference>
<evidence type="ECO:0000313" key="1">
    <source>
        <dbReference type="EMBL" id="OCH86839.1"/>
    </source>
</evidence>
<keyword evidence="2" id="KW-1185">Reference proteome</keyword>
<protein>
    <submittedName>
        <fullName evidence="1">Uncharacterized protein</fullName>
    </submittedName>
</protein>
<accession>A0A8E2AP51</accession>
<dbReference type="OrthoDB" id="10597103at2759"/>